<dbReference type="InterPro" id="IPR002901">
    <property type="entry name" value="MGlyc_endo_b_GlcNAc-like_dom"/>
</dbReference>
<accession>E8T6B2</accession>
<dbReference type="eggNOG" id="COG2992">
    <property type="taxonomic scope" value="Bacteria"/>
</dbReference>
<dbReference type="SMART" id="SM00047">
    <property type="entry name" value="LYZ2"/>
    <property type="match status" value="1"/>
</dbReference>
<protein>
    <submittedName>
        <fullName evidence="2">Mannosyl-glycoprotein endo-beta-N-acetylglucosamidase</fullName>
    </submittedName>
</protein>
<dbReference type="STRING" id="648996.Theam_0729"/>
<dbReference type="HOGENOM" id="CLU_061344_1_0_0"/>
<dbReference type="PANTHER" id="PTHR40572:SF1">
    <property type="entry name" value="PROTEIN BAX"/>
    <property type="match status" value="1"/>
</dbReference>
<reference evidence="2" key="1">
    <citation type="submission" date="2011-01" db="EMBL/GenBank/DDBJ databases">
        <title>Complete sequence of chromosome of Thermovibrio ammonificans HB-1.</title>
        <authorList>
            <consortium name="US DOE Joint Genome Institute"/>
            <person name="Lucas S."/>
            <person name="Copeland A."/>
            <person name="Lapidus A."/>
            <person name="Cheng J.-F."/>
            <person name="Goodwin L."/>
            <person name="Pitluck S."/>
            <person name="Davenport K."/>
            <person name="Detter J.C."/>
            <person name="Han C."/>
            <person name="Tapia R."/>
            <person name="Land M."/>
            <person name="Hauser L."/>
            <person name="Kyrpides N."/>
            <person name="Ivanova N."/>
            <person name="Ovchinnikova G."/>
            <person name="Vetriani C."/>
            <person name="Woyke T."/>
        </authorList>
    </citation>
    <scope>NUCLEOTIDE SEQUENCE [LARGE SCALE GENOMIC DNA]</scope>
    <source>
        <strain evidence="2">HB-1</strain>
    </source>
</reference>
<feature type="domain" description="Mannosyl-glycoprotein endo-beta-N-acetylglucosamidase-like" evidence="1">
    <location>
        <begin position="105"/>
        <end position="231"/>
    </location>
</feature>
<evidence type="ECO:0000313" key="3">
    <source>
        <dbReference type="Proteomes" id="UP000006362"/>
    </source>
</evidence>
<dbReference type="PANTHER" id="PTHR40572">
    <property type="entry name" value="PROTEIN BAX"/>
    <property type="match status" value="1"/>
</dbReference>
<dbReference type="Pfam" id="PF01832">
    <property type="entry name" value="Glucosaminidase"/>
    <property type="match status" value="1"/>
</dbReference>
<name>E8T6B2_THEA1</name>
<gene>
    <name evidence="2" type="ordered locus">Theam_0729</name>
</gene>
<dbReference type="EMBL" id="CP002444">
    <property type="protein sequence ID" value="ADU96696.1"/>
    <property type="molecule type" value="Genomic_DNA"/>
</dbReference>
<organism evidence="2 3">
    <name type="scientific">Thermovibrio ammonificans (strain DSM 15698 / JCM 12110 / HB-1)</name>
    <dbReference type="NCBI Taxonomy" id="648996"/>
    <lineage>
        <taxon>Bacteria</taxon>
        <taxon>Pseudomonadati</taxon>
        <taxon>Aquificota</taxon>
        <taxon>Aquificia</taxon>
        <taxon>Desulfurobacteriales</taxon>
        <taxon>Desulfurobacteriaceae</taxon>
        <taxon>Thermovibrio</taxon>
    </lineage>
</organism>
<dbReference type="Proteomes" id="UP000006362">
    <property type="component" value="Chromosome"/>
</dbReference>
<keyword evidence="3" id="KW-1185">Reference proteome</keyword>
<dbReference type="InterPro" id="IPR053195">
    <property type="entry name" value="Bax-like"/>
</dbReference>
<dbReference type="Gene3D" id="1.10.530.10">
    <property type="match status" value="1"/>
</dbReference>
<dbReference type="RefSeq" id="WP_013537482.1">
    <property type="nucleotide sequence ID" value="NC_014926.1"/>
</dbReference>
<dbReference type="GO" id="GO:0004040">
    <property type="term" value="F:amidase activity"/>
    <property type="evidence" value="ECO:0007669"/>
    <property type="project" value="InterPro"/>
</dbReference>
<dbReference type="AlphaFoldDB" id="E8T6B2"/>
<proteinExistence type="predicted"/>
<dbReference type="KEGG" id="tam:Theam_0729"/>
<evidence type="ECO:0000259" key="1">
    <source>
        <dbReference type="SMART" id="SM00047"/>
    </source>
</evidence>
<evidence type="ECO:0000313" key="2">
    <source>
        <dbReference type="EMBL" id="ADU96696.1"/>
    </source>
</evidence>
<sequence>MRKFFVSACLAIGSLSFINGISEVKSDSTPARNLQTLNCGTLDIPINFGFKVRREEFPSHVSLKGLPVQERKEKFIELLLPLIERANAEVLKERAFLLSVIHKGKLSKEEEQKLEALKKKYRTDSIKELLKRVNTVPPSLVLAQAAVESGWGTSRFFTEANNIFGMYSFHGSKCMKARGSNACLKVYDNLYQSVKDYIYNLNVGWAYEKFRDLRSKGAGVNALLEALGKYSELEGKYVELVRSVIKKNNLERFDESEFASAGRGGR</sequence>